<evidence type="ECO:0000313" key="1">
    <source>
        <dbReference type="EMBL" id="CDQ43661.1"/>
    </source>
</evidence>
<gene>
    <name evidence="1" type="ORF">BN1047_01532</name>
</gene>
<evidence type="ECO:0000313" key="2">
    <source>
        <dbReference type="Proteomes" id="UP000028864"/>
    </source>
</evidence>
<reference evidence="1" key="1">
    <citation type="submission" date="2014-05" db="EMBL/GenBank/DDBJ databases">
        <authorList>
            <person name="Urmite Genomes"/>
        </authorList>
    </citation>
    <scope>NUCLEOTIDE SEQUENCE</scope>
    <source>
        <strain evidence="1">DSM 44074</strain>
    </source>
</reference>
<sequence>MKLAGYRLRQRDGISCGPTVAVVAAALLDDGYRSQLQAGSGWFGTEQDMVHRLVNRVWPRRLGMTPPGVAAAIADRCGVRCRWRIARAVLPGRVDVLADVLDTLRAGAPVPMLIGHLIPRHWVLIVAVTGERLRCFDPASGALGEVTVSAVRQAQLEGLGFGRPFAFVLPIRPGPRCAPLRVEL</sequence>
<proteinExistence type="predicted"/>
<reference evidence="1" key="2">
    <citation type="submission" date="2015-09" db="EMBL/GenBank/DDBJ databases">
        <title>Draft genome sequence of Mycobacterium neoaurum DSM 44074.</title>
        <authorList>
            <person name="Croce O."/>
            <person name="Robert C."/>
            <person name="Raoult D."/>
            <person name="Drancourt M."/>
        </authorList>
    </citation>
    <scope>NUCLEOTIDE SEQUENCE</scope>
    <source>
        <strain evidence="1">DSM 44074</strain>
    </source>
</reference>
<dbReference type="Proteomes" id="UP000028864">
    <property type="component" value="Unassembled WGS sequence"/>
</dbReference>
<protein>
    <recommendedName>
        <fullName evidence="3">Peptidase C39 domain-containing protein</fullName>
    </recommendedName>
</protein>
<dbReference type="EMBL" id="LK021337">
    <property type="protein sequence ID" value="CDQ43661.1"/>
    <property type="molecule type" value="Genomic_DNA"/>
</dbReference>
<organism evidence="1 2">
    <name type="scientific">Mycolicibacterium neoaurum</name>
    <name type="common">Mycobacterium neoaurum</name>
    <dbReference type="NCBI Taxonomy" id="1795"/>
    <lineage>
        <taxon>Bacteria</taxon>
        <taxon>Bacillati</taxon>
        <taxon>Actinomycetota</taxon>
        <taxon>Actinomycetes</taxon>
        <taxon>Mycobacteriales</taxon>
        <taxon>Mycobacteriaceae</taxon>
        <taxon>Mycolicibacterium</taxon>
    </lineage>
</organism>
<dbReference type="RefSeq" id="WP_030137590.1">
    <property type="nucleotide sequence ID" value="NZ_FMZG01000011.1"/>
</dbReference>
<accession>A0AAV2WHE9</accession>
<evidence type="ECO:0008006" key="3">
    <source>
        <dbReference type="Google" id="ProtNLM"/>
    </source>
</evidence>
<dbReference type="AlphaFoldDB" id="A0AAV2WHE9"/>
<name>A0AAV2WHE9_MYCNE</name>